<evidence type="ECO:0000313" key="8">
    <source>
        <dbReference type="EMBL" id="OTN92792.1"/>
    </source>
</evidence>
<keyword evidence="6" id="KW-1133">Transmembrane helix</keyword>
<evidence type="ECO:0000256" key="6">
    <source>
        <dbReference type="SAM" id="Phobius"/>
    </source>
</evidence>
<feature type="compositionally biased region" description="Basic and acidic residues" evidence="5">
    <location>
        <begin position="124"/>
        <end position="139"/>
    </location>
</feature>
<evidence type="ECO:0000256" key="1">
    <source>
        <dbReference type="ARBA" id="ARBA00022512"/>
    </source>
</evidence>
<keyword evidence="6" id="KW-0812">Transmembrane</keyword>
<dbReference type="Proteomes" id="UP000194885">
    <property type="component" value="Unassembled WGS sequence"/>
</dbReference>
<feature type="domain" description="Gram-positive cocci surface proteins LPxTG" evidence="7">
    <location>
        <begin position="143"/>
        <end position="175"/>
    </location>
</feature>
<keyword evidence="6" id="KW-0472">Membrane</keyword>
<evidence type="ECO:0000256" key="5">
    <source>
        <dbReference type="SAM" id="MobiDB-lite"/>
    </source>
</evidence>
<dbReference type="EMBL" id="NGKW01000006">
    <property type="protein sequence ID" value="OTN92792.1"/>
    <property type="molecule type" value="Genomic_DNA"/>
</dbReference>
<protein>
    <submittedName>
        <fullName evidence="8">LPXTG-protein cell wall anchor protein</fullName>
    </submittedName>
</protein>
<dbReference type="InterPro" id="IPR019931">
    <property type="entry name" value="LPXTG_anchor"/>
</dbReference>
<evidence type="ECO:0000259" key="7">
    <source>
        <dbReference type="PROSITE" id="PS50847"/>
    </source>
</evidence>
<evidence type="ECO:0000256" key="4">
    <source>
        <dbReference type="ARBA" id="ARBA00023088"/>
    </source>
</evidence>
<evidence type="ECO:0000313" key="9">
    <source>
        <dbReference type="Proteomes" id="UP000194885"/>
    </source>
</evidence>
<keyword evidence="4" id="KW-0572">Peptidoglycan-anchor</keyword>
<dbReference type="Pfam" id="PF00746">
    <property type="entry name" value="Gram_pos_anchor"/>
    <property type="match status" value="1"/>
</dbReference>
<evidence type="ECO:0000256" key="3">
    <source>
        <dbReference type="ARBA" id="ARBA00022729"/>
    </source>
</evidence>
<sequence length="175" mass="18911">MTENAEGNIIELKPFTVSVSAFTPNQGTPVFEDMRYFPEKIQIVETQSSAEFSNHTAIFSAPSKGEYTLEVTYRSEIFDGEKWVAHTEPVTQQKAITVREAVSVPPGTDEPEGENPGNGSPNEKPSDPDGTAKEREKDGAQGLPQTGESNSPLLAVAGGILLIGVAAYVMKQRKK</sequence>
<organism evidence="8 9">
    <name type="scientific">Enterococcus faecium</name>
    <name type="common">Streptococcus faecium</name>
    <dbReference type="NCBI Taxonomy" id="1352"/>
    <lineage>
        <taxon>Bacteria</taxon>
        <taxon>Bacillati</taxon>
        <taxon>Bacillota</taxon>
        <taxon>Bacilli</taxon>
        <taxon>Lactobacillales</taxon>
        <taxon>Enterococcaceae</taxon>
        <taxon>Enterococcus</taxon>
    </lineage>
</organism>
<comment type="caution">
    <text evidence="8">The sequence shown here is derived from an EMBL/GenBank/DDBJ whole genome shotgun (WGS) entry which is preliminary data.</text>
</comment>
<accession>A0A242BCP0</accession>
<dbReference type="AlphaFoldDB" id="A0A242BCP0"/>
<proteinExistence type="predicted"/>
<dbReference type="NCBIfam" id="TIGR01167">
    <property type="entry name" value="LPXTG_anchor"/>
    <property type="match status" value="1"/>
</dbReference>
<feature type="region of interest" description="Disordered" evidence="5">
    <location>
        <begin position="94"/>
        <end position="151"/>
    </location>
</feature>
<gene>
    <name evidence="8" type="ORF">A5810_002677</name>
</gene>
<dbReference type="PROSITE" id="PS50847">
    <property type="entry name" value="GRAM_POS_ANCHORING"/>
    <property type="match status" value="1"/>
</dbReference>
<keyword evidence="1" id="KW-0134">Cell wall</keyword>
<reference evidence="8 9" key="1">
    <citation type="submission" date="2017-05" db="EMBL/GenBank/DDBJ databases">
        <title>The Genome Sequence of Enterococcus faecium 7H8_DIV0219.</title>
        <authorList>
            <consortium name="The Broad Institute Genomics Platform"/>
            <consortium name="The Broad Institute Genomic Center for Infectious Diseases"/>
            <person name="Earl A."/>
            <person name="Manson A."/>
            <person name="Schwartman J."/>
            <person name="Gilmore M."/>
            <person name="Abouelleil A."/>
            <person name="Cao P."/>
            <person name="Chapman S."/>
            <person name="Cusick C."/>
            <person name="Shea T."/>
            <person name="Young S."/>
            <person name="Neafsey D."/>
            <person name="Nusbaum C."/>
            <person name="Birren B."/>
        </authorList>
    </citation>
    <scope>NUCLEOTIDE SEQUENCE [LARGE SCALE GENOMIC DNA]</scope>
    <source>
        <strain evidence="8 9">7H8_DIV0219</strain>
    </source>
</reference>
<keyword evidence="3" id="KW-0732">Signal</keyword>
<evidence type="ECO:0000256" key="2">
    <source>
        <dbReference type="ARBA" id="ARBA00022525"/>
    </source>
</evidence>
<keyword evidence="2" id="KW-0964">Secreted</keyword>
<feature type="transmembrane region" description="Helical" evidence="6">
    <location>
        <begin position="153"/>
        <end position="170"/>
    </location>
</feature>
<name>A0A242BCP0_ENTFC</name>